<dbReference type="InterPro" id="IPR008831">
    <property type="entry name" value="Mediator_Med31"/>
</dbReference>
<evidence type="ECO:0000313" key="9">
    <source>
        <dbReference type="EMBL" id="AYO41517.1"/>
    </source>
</evidence>
<evidence type="ECO:0000256" key="5">
    <source>
        <dbReference type="ARBA" id="ARBA00023159"/>
    </source>
</evidence>
<reference evidence="9 10" key="1">
    <citation type="submission" date="2018-10" db="EMBL/GenBank/DDBJ databases">
        <title>Complete genome sequence of Malassezia restricta CBS 7877.</title>
        <authorList>
            <person name="Morand S.C."/>
            <person name="Bertignac M."/>
            <person name="Iltis A."/>
            <person name="Kolder I."/>
            <person name="Pirovano W."/>
            <person name="Jourdain R."/>
            <person name="Clavaud C."/>
        </authorList>
    </citation>
    <scope>NUCLEOTIDE SEQUENCE [LARGE SCALE GENOMIC DNA]</scope>
    <source>
        <strain evidence="9 10">CBS 7877</strain>
    </source>
</reference>
<evidence type="ECO:0000256" key="8">
    <source>
        <dbReference type="RuleBase" id="RU364129"/>
    </source>
</evidence>
<evidence type="ECO:0000256" key="6">
    <source>
        <dbReference type="ARBA" id="ARBA00023163"/>
    </source>
</evidence>
<keyword evidence="6 8" id="KW-0804">Transcription</keyword>
<evidence type="ECO:0000256" key="3">
    <source>
        <dbReference type="ARBA" id="ARBA00019660"/>
    </source>
</evidence>
<comment type="subunit">
    <text evidence="8">Component of the Mediator complex.</text>
</comment>
<proteinExistence type="inferred from homology"/>
<evidence type="ECO:0000313" key="10">
    <source>
        <dbReference type="Proteomes" id="UP000269793"/>
    </source>
</evidence>
<keyword evidence="5 8" id="KW-0010">Activator</keyword>
<comment type="function">
    <text evidence="8">Component of the Mediator complex, a coactivator involved in the regulated transcription of nearly all RNA polymerase II-dependent genes. Mediator functions as a bridge to convey information from gene-specific regulatory proteins to the basal RNA polymerase II transcription machinery. Mediator is recruited to promoters by direct interactions with regulatory proteins and serves as a scaffold for the assembly of a functional preinitiation complex with RNA polymerase II and the general transcription factors.</text>
</comment>
<dbReference type="AlphaFoldDB" id="A0A3G2S636"/>
<comment type="subcellular location">
    <subcellularLocation>
        <location evidence="1 8">Nucleus</location>
    </subcellularLocation>
</comment>
<dbReference type="GO" id="GO:0006355">
    <property type="term" value="P:regulation of DNA-templated transcription"/>
    <property type="evidence" value="ECO:0007669"/>
    <property type="project" value="InterPro"/>
</dbReference>
<dbReference type="EMBL" id="CP033148">
    <property type="protein sequence ID" value="AYO41517.1"/>
    <property type="molecule type" value="Genomic_DNA"/>
</dbReference>
<dbReference type="InterPro" id="IPR038089">
    <property type="entry name" value="Med31_sf"/>
</dbReference>
<dbReference type="Gene3D" id="1.10.10.1340">
    <property type="entry name" value="Mediator of RNA polymerase II, submodule Med31 (Soh1)"/>
    <property type="match status" value="1"/>
</dbReference>
<keyword evidence="10" id="KW-1185">Reference proteome</keyword>
<gene>
    <name evidence="9" type="primary">SOH1</name>
    <name evidence="9" type="ORF">DNF11_0567</name>
</gene>
<dbReference type="Proteomes" id="UP000269793">
    <property type="component" value="Chromosome I"/>
</dbReference>
<comment type="similarity">
    <text evidence="2 8">Belongs to the Mediator complex subunit 31 family.</text>
</comment>
<dbReference type="STRING" id="425264.A0A3G2S636"/>
<dbReference type="GO" id="GO:0003712">
    <property type="term" value="F:transcription coregulator activity"/>
    <property type="evidence" value="ECO:0007669"/>
    <property type="project" value="InterPro"/>
</dbReference>
<evidence type="ECO:0000256" key="7">
    <source>
        <dbReference type="ARBA" id="ARBA00023242"/>
    </source>
</evidence>
<evidence type="ECO:0000256" key="4">
    <source>
        <dbReference type="ARBA" id="ARBA00023015"/>
    </source>
</evidence>
<dbReference type="VEuPathDB" id="FungiDB:DNF11_0567"/>
<dbReference type="Pfam" id="PF05669">
    <property type="entry name" value="Med31"/>
    <property type="match status" value="1"/>
</dbReference>
<evidence type="ECO:0000256" key="1">
    <source>
        <dbReference type="ARBA" id="ARBA00004123"/>
    </source>
</evidence>
<dbReference type="OrthoDB" id="10257739at2759"/>
<sequence length="69" mass="8144">MLHTATGTELDPVRVANQQRFSRDLEFLSALSNPYYLHQLSQQGYFDDPAFLNYLEYLEYFRAPHSLFP</sequence>
<dbReference type="GO" id="GO:0016592">
    <property type="term" value="C:mediator complex"/>
    <property type="evidence" value="ECO:0007669"/>
    <property type="project" value="InterPro"/>
</dbReference>
<organism evidence="9 10">
    <name type="scientific">Malassezia restricta (strain ATCC 96810 / NBRC 103918 / CBS 7877)</name>
    <name type="common">Seborrheic dermatitis infection agent</name>
    <dbReference type="NCBI Taxonomy" id="425264"/>
    <lineage>
        <taxon>Eukaryota</taxon>
        <taxon>Fungi</taxon>
        <taxon>Dikarya</taxon>
        <taxon>Basidiomycota</taxon>
        <taxon>Ustilaginomycotina</taxon>
        <taxon>Malasseziomycetes</taxon>
        <taxon>Malasseziales</taxon>
        <taxon>Malasseziaceae</taxon>
        <taxon>Malassezia</taxon>
    </lineage>
</organism>
<evidence type="ECO:0000256" key="2">
    <source>
        <dbReference type="ARBA" id="ARBA00006378"/>
    </source>
</evidence>
<keyword evidence="7 8" id="KW-0539">Nucleus</keyword>
<accession>A0A3G2S636</accession>
<dbReference type="PANTHER" id="PTHR13186">
    <property type="entry name" value="MEDIATOR OF RNA POLYMERASE II TRANSCRIPTION SUBUNIT 31"/>
    <property type="match status" value="1"/>
</dbReference>
<protein>
    <recommendedName>
        <fullName evidence="3 8">Mediator of RNA polymerase II transcription subunit 31</fullName>
    </recommendedName>
</protein>
<keyword evidence="4 8" id="KW-0805">Transcription regulation</keyword>
<name>A0A3G2S636_MALR7</name>